<protein>
    <recommendedName>
        <fullName evidence="5">L-rhamnose mutarotase</fullName>
        <ecNumber evidence="5">5.1.3.32</ecNumber>
    </recommendedName>
</protein>
<dbReference type="InterPro" id="IPR011008">
    <property type="entry name" value="Dimeric_a/b-barrel"/>
</dbReference>
<dbReference type="EC" id="5.1.3.32" evidence="5"/>
<proteinExistence type="inferred from homology"/>
<dbReference type="Proteomes" id="UP001596550">
    <property type="component" value="Unassembled WGS sequence"/>
</dbReference>
<dbReference type="RefSeq" id="WP_378173143.1">
    <property type="nucleotide sequence ID" value="NZ_JBHTCR010000001.1"/>
</dbReference>
<evidence type="ECO:0000256" key="1">
    <source>
        <dbReference type="ARBA" id="ARBA00022490"/>
    </source>
</evidence>
<dbReference type="SUPFAM" id="SSF54909">
    <property type="entry name" value="Dimeric alpha+beta barrel"/>
    <property type="match status" value="1"/>
</dbReference>
<keyword evidence="4" id="KW-0684">Rhamnose metabolism</keyword>
<accession>A0ABW2LUV3</accession>
<dbReference type="PANTHER" id="PTHR34389">
    <property type="entry name" value="L-RHAMNOSE MUTAROTASE"/>
    <property type="match status" value="1"/>
</dbReference>
<dbReference type="InterPro" id="IPR013448">
    <property type="entry name" value="L-rhamnose_mutarotase"/>
</dbReference>
<evidence type="ECO:0000313" key="7">
    <source>
        <dbReference type="Proteomes" id="UP001596550"/>
    </source>
</evidence>
<keyword evidence="3" id="KW-0119">Carbohydrate metabolism</keyword>
<keyword evidence="7" id="KW-1185">Reference proteome</keyword>
<evidence type="ECO:0000256" key="3">
    <source>
        <dbReference type="ARBA" id="ARBA00023277"/>
    </source>
</evidence>
<dbReference type="Gene3D" id="3.30.70.100">
    <property type="match status" value="1"/>
</dbReference>
<evidence type="ECO:0000256" key="5">
    <source>
        <dbReference type="NCBIfam" id="TIGR02625"/>
    </source>
</evidence>
<dbReference type="PANTHER" id="PTHR34389:SF2">
    <property type="entry name" value="L-RHAMNOSE MUTAROTASE"/>
    <property type="match status" value="1"/>
</dbReference>
<evidence type="ECO:0000256" key="2">
    <source>
        <dbReference type="ARBA" id="ARBA00023235"/>
    </source>
</evidence>
<dbReference type="Pfam" id="PF05336">
    <property type="entry name" value="rhaM"/>
    <property type="match status" value="1"/>
</dbReference>
<comment type="caution">
    <text evidence="6">The sequence shown here is derived from an EMBL/GenBank/DDBJ whole genome shotgun (WGS) entry which is preliminary data.</text>
</comment>
<sequence length="105" mass="12854">MMKRIAFKMFLHQGFEEEYKRRHKEIWTELKVLLKESGVEDYSIFLDEETHILFGVLKCSNELRYKDLPLQPIMQNWWEYNKDIMQTNEDNSPKSISLEEVFYLE</sequence>
<dbReference type="InterPro" id="IPR008000">
    <property type="entry name" value="Rham/fucose_mutarotase"/>
</dbReference>
<evidence type="ECO:0000313" key="6">
    <source>
        <dbReference type="EMBL" id="MFC7345624.1"/>
    </source>
</evidence>
<dbReference type="EMBL" id="JBHTCR010000001">
    <property type="protein sequence ID" value="MFC7345624.1"/>
    <property type="molecule type" value="Genomic_DNA"/>
</dbReference>
<dbReference type="GO" id="GO:0062192">
    <property type="term" value="F:L-rhamnose mutarotase activity"/>
    <property type="evidence" value="ECO:0007669"/>
    <property type="project" value="UniProtKB-EC"/>
</dbReference>
<reference evidence="7" key="1">
    <citation type="journal article" date="2019" name="Int. J. Syst. Evol. Microbiol.">
        <title>The Global Catalogue of Microorganisms (GCM) 10K type strain sequencing project: providing services to taxonomists for standard genome sequencing and annotation.</title>
        <authorList>
            <consortium name="The Broad Institute Genomics Platform"/>
            <consortium name="The Broad Institute Genome Sequencing Center for Infectious Disease"/>
            <person name="Wu L."/>
            <person name="Ma J."/>
        </authorList>
    </citation>
    <scope>NUCLEOTIDE SEQUENCE [LARGE SCALE GENOMIC DNA]</scope>
    <source>
        <strain evidence="7">CCUG 54781</strain>
    </source>
</reference>
<gene>
    <name evidence="6" type="primary">rhaM</name>
    <name evidence="6" type="ORF">ACFQO9_02695</name>
</gene>
<evidence type="ECO:0000256" key="4">
    <source>
        <dbReference type="ARBA" id="ARBA00023308"/>
    </source>
</evidence>
<keyword evidence="2 6" id="KW-0413">Isomerase</keyword>
<name>A0ABW2LUV3_9FLAO</name>
<keyword evidence="1" id="KW-0963">Cytoplasm</keyword>
<dbReference type="NCBIfam" id="TIGR02625">
    <property type="entry name" value="YiiL_rotase"/>
    <property type="match status" value="1"/>
</dbReference>
<dbReference type="HAMAP" id="MF_01663">
    <property type="entry name" value="L_rham_rotase"/>
    <property type="match status" value="1"/>
</dbReference>
<organism evidence="6 7">
    <name type="scientific">Chryseobacterium zhengzhouense</name>
    <dbReference type="NCBI Taxonomy" id="1636086"/>
    <lineage>
        <taxon>Bacteria</taxon>
        <taxon>Pseudomonadati</taxon>
        <taxon>Bacteroidota</taxon>
        <taxon>Flavobacteriia</taxon>
        <taxon>Flavobacteriales</taxon>
        <taxon>Weeksellaceae</taxon>
        <taxon>Chryseobacterium group</taxon>
        <taxon>Chryseobacterium</taxon>
    </lineage>
</organism>